<evidence type="ECO:0000259" key="1">
    <source>
        <dbReference type="Pfam" id="PF01682"/>
    </source>
</evidence>
<comment type="caution">
    <text evidence="2">The sequence shown here is derived from an EMBL/GenBank/DDBJ whole genome shotgun (WGS) entry which is preliminary data.</text>
</comment>
<dbReference type="Proteomes" id="UP001201812">
    <property type="component" value="Unassembled WGS sequence"/>
</dbReference>
<dbReference type="EMBL" id="JAKKPZ010000131">
    <property type="protein sequence ID" value="KAI1700925.1"/>
    <property type="molecule type" value="Genomic_DNA"/>
</dbReference>
<protein>
    <submittedName>
        <fullName evidence="2">DB module domain-containing protein</fullName>
    </submittedName>
</protein>
<sequence>MFLFSGVIFADKTKDNKFHNCCLEKGVLREFADRFCTYTNLYNELLKQNDNPIDGEVFNHVAVIAECGSEQKDNTQCCASKGISDKCKPCCNGRPPINIDAWLPCIGETKTQMKTVLDCHYHNAYNSKIFYGNNYY</sequence>
<organism evidence="2 3">
    <name type="scientific">Ditylenchus destructor</name>
    <dbReference type="NCBI Taxonomy" id="166010"/>
    <lineage>
        <taxon>Eukaryota</taxon>
        <taxon>Metazoa</taxon>
        <taxon>Ecdysozoa</taxon>
        <taxon>Nematoda</taxon>
        <taxon>Chromadorea</taxon>
        <taxon>Rhabditida</taxon>
        <taxon>Tylenchina</taxon>
        <taxon>Tylenchomorpha</taxon>
        <taxon>Sphaerularioidea</taxon>
        <taxon>Anguinidae</taxon>
        <taxon>Anguininae</taxon>
        <taxon>Ditylenchus</taxon>
    </lineage>
</organism>
<name>A0AAD4MNG2_9BILA</name>
<dbReference type="InterPro" id="IPR002602">
    <property type="entry name" value="DB"/>
</dbReference>
<reference evidence="2" key="1">
    <citation type="submission" date="2022-01" db="EMBL/GenBank/DDBJ databases">
        <title>Genome Sequence Resource for Two Populations of Ditylenchus destructor, the Migratory Endoparasitic Phytonematode.</title>
        <authorList>
            <person name="Zhang H."/>
            <person name="Lin R."/>
            <person name="Xie B."/>
        </authorList>
    </citation>
    <scope>NUCLEOTIDE SEQUENCE</scope>
    <source>
        <strain evidence="2">BazhouSP</strain>
    </source>
</reference>
<gene>
    <name evidence="2" type="ORF">DdX_16422</name>
</gene>
<dbReference type="Pfam" id="PF01682">
    <property type="entry name" value="DB"/>
    <property type="match status" value="1"/>
</dbReference>
<evidence type="ECO:0000313" key="2">
    <source>
        <dbReference type="EMBL" id="KAI1700925.1"/>
    </source>
</evidence>
<proteinExistence type="predicted"/>
<feature type="domain" description="Domain of unknown function DB" evidence="1">
    <location>
        <begin position="21"/>
        <end position="97"/>
    </location>
</feature>
<dbReference type="AlphaFoldDB" id="A0AAD4MNG2"/>
<accession>A0AAD4MNG2</accession>
<keyword evidence="3" id="KW-1185">Reference proteome</keyword>
<evidence type="ECO:0000313" key="3">
    <source>
        <dbReference type="Proteomes" id="UP001201812"/>
    </source>
</evidence>